<dbReference type="PANTHER" id="PTHR30419">
    <property type="entry name" value="HTH-TYPE TRANSCRIPTIONAL REGULATOR YBHD"/>
    <property type="match status" value="1"/>
</dbReference>
<dbReference type="PANTHER" id="PTHR30419:SF2">
    <property type="entry name" value="LYSR FAMILY TRANSCRIPTIONAL REGULATOR"/>
    <property type="match status" value="1"/>
</dbReference>
<reference evidence="6 7" key="2">
    <citation type="submission" date="2020-05" db="EMBL/GenBank/DDBJ databases">
        <authorList>
            <person name="Khan S.A."/>
            <person name="Jeon C.O."/>
            <person name="Chun B.H."/>
        </authorList>
    </citation>
    <scope>NUCLEOTIDE SEQUENCE [LARGE SCALE GENOMIC DNA]</scope>
    <source>
        <strain evidence="6 7">H242</strain>
    </source>
</reference>
<evidence type="ECO:0000256" key="1">
    <source>
        <dbReference type="ARBA" id="ARBA00009437"/>
    </source>
</evidence>
<keyword evidence="7" id="KW-1185">Reference proteome</keyword>
<keyword evidence="3" id="KW-0238">DNA-binding</keyword>
<dbReference type="InterPro" id="IPR036390">
    <property type="entry name" value="WH_DNA-bd_sf"/>
</dbReference>
<evidence type="ECO:0000256" key="2">
    <source>
        <dbReference type="ARBA" id="ARBA00023015"/>
    </source>
</evidence>
<dbReference type="Proteomes" id="UP000500826">
    <property type="component" value="Chromosome"/>
</dbReference>
<evidence type="ECO:0000256" key="3">
    <source>
        <dbReference type="ARBA" id="ARBA00023125"/>
    </source>
</evidence>
<evidence type="ECO:0000313" key="7">
    <source>
        <dbReference type="Proteomes" id="UP000500826"/>
    </source>
</evidence>
<organism evidence="6 7">
    <name type="scientific">Ramlibacter terrae</name>
    <dbReference type="NCBI Taxonomy" id="2732511"/>
    <lineage>
        <taxon>Bacteria</taxon>
        <taxon>Pseudomonadati</taxon>
        <taxon>Pseudomonadota</taxon>
        <taxon>Betaproteobacteria</taxon>
        <taxon>Burkholderiales</taxon>
        <taxon>Comamonadaceae</taxon>
        <taxon>Ramlibacter</taxon>
    </lineage>
</organism>
<protein>
    <submittedName>
        <fullName evidence="6">LysR family transcriptional regulator</fullName>
    </submittedName>
</protein>
<dbReference type="InterPro" id="IPR005119">
    <property type="entry name" value="LysR_subst-bd"/>
</dbReference>
<dbReference type="Gene3D" id="3.40.190.290">
    <property type="match status" value="1"/>
</dbReference>
<gene>
    <name evidence="6" type="ORF">HK414_01545</name>
</gene>
<evidence type="ECO:0000256" key="4">
    <source>
        <dbReference type="ARBA" id="ARBA00023163"/>
    </source>
</evidence>
<dbReference type="SUPFAM" id="SSF46785">
    <property type="entry name" value="Winged helix' DNA-binding domain"/>
    <property type="match status" value="1"/>
</dbReference>
<reference evidence="6 7" key="1">
    <citation type="submission" date="2020-05" db="EMBL/GenBank/DDBJ databases">
        <title>Ramlibacter rhizophilus sp. nov., isolated from rhizosphere soil of national flower Mugunghwa from South Korea.</title>
        <authorList>
            <person name="Zheng-Fei Y."/>
            <person name="Huan T."/>
        </authorList>
    </citation>
    <scope>NUCLEOTIDE SEQUENCE [LARGE SCALE GENOMIC DNA]</scope>
    <source>
        <strain evidence="6 7">H242</strain>
    </source>
</reference>
<proteinExistence type="inferred from homology"/>
<dbReference type="PROSITE" id="PS50931">
    <property type="entry name" value="HTH_LYSR"/>
    <property type="match status" value="1"/>
</dbReference>
<dbReference type="InterPro" id="IPR036388">
    <property type="entry name" value="WH-like_DNA-bd_sf"/>
</dbReference>
<accession>A0ABX6P2K9</accession>
<dbReference type="Gene3D" id="1.10.10.10">
    <property type="entry name" value="Winged helix-like DNA-binding domain superfamily/Winged helix DNA-binding domain"/>
    <property type="match status" value="1"/>
</dbReference>
<dbReference type="InterPro" id="IPR000847">
    <property type="entry name" value="LysR_HTH_N"/>
</dbReference>
<sequence length="301" mass="31741">MTERLDLVTLRVVVAVAESGSISAGSERLQLAVAAASARISALETALGVRIFERSPRGVELTPAGRMLVQRGGELLGGADQLAADLRDWGAGLAGHVRMLANASALLQRLPERLEAFMRAHPRIHVEVEERMSPEIPVALLEGRADIGVVDAAMPTRGLDFLPFFRDELVLVVPAAHPLAGAGEVRLPQFAGENFVVLAGPTAVSTRLFNAAAALGRPLKIRTQMRSFDAACRMVAAGIGVAVLPGRAIEPQLAHLPLRAVPLAEDWAQRTHFPVLRTGEDAPAAARTLVEALRAAAGGSG</sequence>
<feature type="domain" description="HTH lysR-type" evidence="5">
    <location>
        <begin position="1"/>
        <end position="62"/>
    </location>
</feature>
<dbReference type="Pfam" id="PF03466">
    <property type="entry name" value="LysR_substrate"/>
    <property type="match status" value="1"/>
</dbReference>
<dbReference type="SUPFAM" id="SSF53850">
    <property type="entry name" value="Periplasmic binding protein-like II"/>
    <property type="match status" value="1"/>
</dbReference>
<dbReference type="Pfam" id="PF00126">
    <property type="entry name" value="HTH_1"/>
    <property type="match status" value="1"/>
</dbReference>
<evidence type="ECO:0000259" key="5">
    <source>
        <dbReference type="PROSITE" id="PS50931"/>
    </source>
</evidence>
<evidence type="ECO:0000313" key="6">
    <source>
        <dbReference type="EMBL" id="QJW83361.1"/>
    </source>
</evidence>
<keyword evidence="4" id="KW-0804">Transcription</keyword>
<dbReference type="CDD" id="cd08421">
    <property type="entry name" value="PBP2_LTTR_like_1"/>
    <property type="match status" value="1"/>
</dbReference>
<comment type="similarity">
    <text evidence="1">Belongs to the LysR transcriptional regulatory family.</text>
</comment>
<dbReference type="InterPro" id="IPR050950">
    <property type="entry name" value="HTH-type_LysR_regulators"/>
</dbReference>
<dbReference type="EMBL" id="CP053418">
    <property type="protein sequence ID" value="QJW83361.1"/>
    <property type="molecule type" value="Genomic_DNA"/>
</dbReference>
<keyword evidence="2" id="KW-0805">Transcription regulation</keyword>
<name>A0ABX6P2K9_9BURK</name>